<dbReference type="RefSeq" id="WP_237826548.1">
    <property type="nucleotide sequence ID" value="NZ_JAKLTQ010000026.1"/>
</dbReference>
<dbReference type="SUPFAM" id="SSF52540">
    <property type="entry name" value="P-loop containing nucleoside triphosphate hydrolases"/>
    <property type="match status" value="1"/>
</dbReference>
<keyword evidence="2" id="KW-1185">Reference proteome</keyword>
<dbReference type="Proteomes" id="UP001165368">
    <property type="component" value="Unassembled WGS sequence"/>
</dbReference>
<dbReference type="EMBL" id="JAKLTQ010000026">
    <property type="protein sequence ID" value="MCG2624534.1"/>
    <property type="molecule type" value="Genomic_DNA"/>
</dbReference>
<protein>
    <submittedName>
        <fullName evidence="1">DUF1611 domain-containing protein</fullName>
    </submittedName>
</protein>
<sequence length="385" mass="39249">MTHTLSSFDVAAGRPGPVAGDPIRIEPVPPLRLLRAKKAYTTRFLADRLDRSPDGFSLREGPGVAPQAGDIVLAKVAGIGQHPKLESPVSRRQALFIGDEILVPYGNRYAADQFLAQVPPSLDPCHLVAAGGVAGLVIAQHAAMGTATRITPVGLLADDSGVVNLRQLAPQQLDPTATTTPRDAAPVQRPPVIAVLGTSMNSGKSTALSCLARGLTEAGLAVAAGKATGTGSGNDPGMYVDAGAAKVMDFTDFGFPTTFGLDYASIQAVFSGLVAELSDPATDVVLIEIADGVYQGETHRLLSDPLFRDAVDAVVFTAADALGATAGLQVLRAAGIPIAAVSGVLTSSPIAAQEASAAVNVPVVQTVSLCEPSVAVTLLPQAADG</sequence>
<organism evidence="1 2">
    <name type="scientific">Arthrobacter hankyongi</name>
    <dbReference type="NCBI Taxonomy" id="2904801"/>
    <lineage>
        <taxon>Bacteria</taxon>
        <taxon>Bacillati</taxon>
        <taxon>Actinomycetota</taxon>
        <taxon>Actinomycetes</taxon>
        <taxon>Micrococcales</taxon>
        <taxon>Micrococcaceae</taxon>
        <taxon>Arthrobacter</taxon>
    </lineage>
</organism>
<dbReference type="InterPro" id="IPR027417">
    <property type="entry name" value="P-loop_NTPase"/>
</dbReference>
<name>A0ABS9LCW3_9MICC</name>
<proteinExistence type="predicted"/>
<dbReference type="Gene3D" id="3.40.50.300">
    <property type="entry name" value="P-loop containing nucleotide triphosphate hydrolases"/>
    <property type="match status" value="1"/>
</dbReference>
<evidence type="ECO:0000313" key="2">
    <source>
        <dbReference type="Proteomes" id="UP001165368"/>
    </source>
</evidence>
<evidence type="ECO:0000313" key="1">
    <source>
        <dbReference type="EMBL" id="MCG2624534.1"/>
    </source>
</evidence>
<accession>A0ABS9LCW3</accession>
<gene>
    <name evidence="1" type="ORF">LVY72_21835</name>
</gene>
<comment type="caution">
    <text evidence="1">The sequence shown here is derived from an EMBL/GenBank/DDBJ whole genome shotgun (WGS) entry which is preliminary data.</text>
</comment>
<reference evidence="1" key="1">
    <citation type="submission" date="2022-01" db="EMBL/GenBank/DDBJ databases">
        <authorList>
            <person name="Jo J.-H."/>
            <person name="Im W.-T."/>
        </authorList>
    </citation>
    <scope>NUCLEOTIDE SEQUENCE</scope>
    <source>
        <strain evidence="1">I2-34</strain>
    </source>
</reference>